<protein>
    <recommendedName>
        <fullName evidence="6">Small ribosomal subunit protein uS17</fullName>
    </recommendedName>
</protein>
<evidence type="ECO:0000256" key="4">
    <source>
        <dbReference type="ARBA" id="ARBA00022980"/>
    </source>
</evidence>
<dbReference type="InterPro" id="IPR000266">
    <property type="entry name" value="Ribosomal_uS17"/>
</dbReference>
<comment type="similarity">
    <text evidence="1 6">Belongs to the universal ribosomal protein uS17 family.</text>
</comment>
<dbReference type="HOGENOM" id="CLU_073626_0_3_2"/>
<gene>
    <name evidence="6" type="primary">rps17</name>
    <name evidence="7" type="ordered locus">Tpen_0484</name>
</gene>
<dbReference type="InterPro" id="IPR019978">
    <property type="entry name" value="Ribosomal_uS17_archaeal"/>
</dbReference>
<dbReference type="PRINTS" id="PR00973">
    <property type="entry name" value="RIBOSOMALS17"/>
</dbReference>
<accession>A1RXG3</accession>
<keyword evidence="8" id="KW-1185">Reference proteome</keyword>
<evidence type="ECO:0000313" key="8">
    <source>
        <dbReference type="Proteomes" id="UP000000641"/>
    </source>
</evidence>
<dbReference type="RefSeq" id="WP_011752158.1">
    <property type="nucleotide sequence ID" value="NC_008698.1"/>
</dbReference>
<dbReference type="GeneID" id="4601782"/>
<name>A1RXG3_THEPD</name>
<dbReference type="PANTHER" id="PTHR10744">
    <property type="entry name" value="40S RIBOSOMAL PROTEIN S11 FAMILY MEMBER"/>
    <property type="match status" value="1"/>
</dbReference>
<dbReference type="InterPro" id="IPR028333">
    <property type="entry name" value="Ribosomal_uS17_arc/euk"/>
</dbReference>
<dbReference type="GO" id="GO:0019843">
    <property type="term" value="F:rRNA binding"/>
    <property type="evidence" value="ECO:0007669"/>
    <property type="project" value="UniProtKB-UniRule"/>
</dbReference>
<evidence type="ECO:0000256" key="6">
    <source>
        <dbReference type="HAMAP-Rule" id="MF_01345"/>
    </source>
</evidence>
<dbReference type="Proteomes" id="UP000000641">
    <property type="component" value="Chromosome"/>
</dbReference>
<dbReference type="Gene3D" id="2.40.50.1000">
    <property type="match status" value="1"/>
</dbReference>
<dbReference type="NCBIfam" id="TIGR03630">
    <property type="entry name" value="uS17_arch"/>
    <property type="match status" value="1"/>
</dbReference>
<dbReference type="eggNOG" id="arCOG04096">
    <property type="taxonomic scope" value="Archaea"/>
</dbReference>
<evidence type="ECO:0000256" key="5">
    <source>
        <dbReference type="ARBA" id="ARBA00023274"/>
    </source>
</evidence>
<evidence type="ECO:0000256" key="2">
    <source>
        <dbReference type="ARBA" id="ARBA00022730"/>
    </source>
</evidence>
<dbReference type="NCBIfam" id="NF006345">
    <property type="entry name" value="PRK08572.1"/>
    <property type="match status" value="1"/>
</dbReference>
<comment type="subunit">
    <text evidence="6">Part of the 30S ribosomal subunit.</text>
</comment>
<keyword evidence="3 6" id="KW-0694">RNA-binding</keyword>
<dbReference type="AlphaFoldDB" id="A1RXG3"/>
<dbReference type="Pfam" id="PF00366">
    <property type="entry name" value="Ribosomal_S17"/>
    <property type="match status" value="1"/>
</dbReference>
<evidence type="ECO:0000256" key="3">
    <source>
        <dbReference type="ARBA" id="ARBA00022884"/>
    </source>
</evidence>
<evidence type="ECO:0000256" key="1">
    <source>
        <dbReference type="ARBA" id="ARBA00010254"/>
    </source>
</evidence>
<evidence type="ECO:0000313" key="7">
    <source>
        <dbReference type="EMBL" id="ABL77893.1"/>
    </source>
</evidence>
<dbReference type="KEGG" id="tpe:Tpen_0484"/>
<dbReference type="PANTHER" id="PTHR10744:SF9">
    <property type="entry name" value="40S RIBOSOMAL PROTEIN S11-RELATED"/>
    <property type="match status" value="1"/>
</dbReference>
<dbReference type="CDD" id="cd00364">
    <property type="entry name" value="Ribosomal_uS17"/>
    <property type="match status" value="1"/>
</dbReference>
<keyword evidence="5 6" id="KW-0687">Ribonucleoprotein</keyword>
<dbReference type="EnsemblBacteria" id="ABL77893">
    <property type="protein sequence ID" value="ABL77893"/>
    <property type="gene ID" value="Tpen_0484"/>
</dbReference>
<dbReference type="GO" id="GO:0022627">
    <property type="term" value="C:cytosolic small ribosomal subunit"/>
    <property type="evidence" value="ECO:0007669"/>
    <property type="project" value="UniProtKB-UniRule"/>
</dbReference>
<dbReference type="HAMAP" id="MF_01345_A">
    <property type="entry name" value="Ribosomal_uS17_A"/>
    <property type="match status" value="1"/>
</dbReference>
<dbReference type="GO" id="GO:0006412">
    <property type="term" value="P:translation"/>
    <property type="evidence" value="ECO:0007669"/>
    <property type="project" value="UniProtKB-UniRule"/>
</dbReference>
<dbReference type="InterPro" id="IPR012340">
    <property type="entry name" value="NA-bd_OB-fold"/>
</dbReference>
<dbReference type="STRING" id="368408.Tpen_0484"/>
<keyword evidence="4 6" id="KW-0689">Ribosomal protein</keyword>
<keyword evidence="2 6" id="KW-0699">rRNA-binding</keyword>
<comment type="function">
    <text evidence="6">One of the primary rRNA binding proteins, it binds specifically to the 5'-end of 16S ribosomal RNA.</text>
</comment>
<dbReference type="EMBL" id="CP000505">
    <property type="protein sequence ID" value="ABL77893.1"/>
    <property type="molecule type" value="Genomic_DNA"/>
</dbReference>
<dbReference type="GO" id="GO:0003735">
    <property type="term" value="F:structural constituent of ribosome"/>
    <property type="evidence" value="ECO:0007669"/>
    <property type="project" value="UniProtKB-UniRule"/>
</dbReference>
<reference evidence="8" key="1">
    <citation type="journal article" date="2008" name="J. Bacteriol.">
        <title>Genome sequence of Thermofilum pendens reveals an exceptional loss of biosynthetic pathways without genome reduction.</title>
        <authorList>
            <person name="Anderson I."/>
            <person name="Rodriguez J."/>
            <person name="Susanti D."/>
            <person name="Porat I."/>
            <person name="Reich C."/>
            <person name="Ulrich L.E."/>
            <person name="Elkins J.G."/>
            <person name="Mavromatis K."/>
            <person name="Lykidis A."/>
            <person name="Kim E."/>
            <person name="Thompson L.S."/>
            <person name="Nolan M."/>
            <person name="Land M."/>
            <person name="Copeland A."/>
            <person name="Lapidus A."/>
            <person name="Lucas S."/>
            <person name="Detter C."/>
            <person name="Zhulin I.B."/>
            <person name="Olsen G.J."/>
            <person name="Whitman W."/>
            <person name="Mukhopadhyay B."/>
            <person name="Bristow J."/>
            <person name="Kyrpides N."/>
        </authorList>
    </citation>
    <scope>NUCLEOTIDE SEQUENCE [LARGE SCALE GENOMIC DNA]</scope>
    <source>
        <strain evidence="8">DSM 2475 / Hrk 5</strain>
    </source>
</reference>
<dbReference type="SUPFAM" id="SSF50249">
    <property type="entry name" value="Nucleic acid-binding proteins"/>
    <property type="match status" value="1"/>
</dbReference>
<proteinExistence type="inferred from homology"/>
<organism evidence="7 8">
    <name type="scientific">Thermofilum pendens (strain DSM 2475 / Hrk 5)</name>
    <dbReference type="NCBI Taxonomy" id="368408"/>
    <lineage>
        <taxon>Archaea</taxon>
        <taxon>Thermoproteota</taxon>
        <taxon>Thermoprotei</taxon>
        <taxon>Thermofilales</taxon>
        <taxon>Thermofilaceae</taxon>
        <taxon>Thermofilum</taxon>
    </lineage>
</organism>
<sequence length="111" mass="12495">MAKLKGVGIPGVSPPQMKCNDPLCPWHGELPVRGQVLRLRVEKVKMHNVAVAVHEYLYYNEKYKRYEVRRKKKHVRVPPCIPVKPGDEVIVAETRPLAKSVSFVVIGKVGG</sequence>
<dbReference type="OrthoDB" id="10698at2157"/>